<gene>
    <name evidence="2" type="ORF">ACFSDE_19830</name>
</gene>
<feature type="transmembrane region" description="Helical" evidence="1">
    <location>
        <begin position="12"/>
        <end position="33"/>
    </location>
</feature>
<keyword evidence="3" id="KW-1185">Reference proteome</keyword>
<comment type="caution">
    <text evidence="2">The sequence shown here is derived from an EMBL/GenBank/DDBJ whole genome shotgun (WGS) entry which is preliminary data.</text>
</comment>
<evidence type="ECO:0000313" key="3">
    <source>
        <dbReference type="Proteomes" id="UP001597351"/>
    </source>
</evidence>
<sequence>MSRKSLRLVEGGPVLIIALILFGVVVGGLAQLVVGVPWREIDWPVALACGLVGSFVGGLLGSIALGDGLALRPSGLVGSLLGAVLVTVGWTLATGRRER</sequence>
<organism evidence="2 3">
    <name type="scientific">Nocardioides aestuarii</name>
    <dbReference type="NCBI Taxonomy" id="252231"/>
    <lineage>
        <taxon>Bacteria</taxon>
        <taxon>Bacillati</taxon>
        <taxon>Actinomycetota</taxon>
        <taxon>Actinomycetes</taxon>
        <taxon>Propionibacteriales</taxon>
        <taxon>Nocardioidaceae</taxon>
        <taxon>Nocardioides</taxon>
    </lineage>
</organism>
<dbReference type="RefSeq" id="WP_343921158.1">
    <property type="nucleotide sequence ID" value="NZ_BAAAJT010000003.1"/>
</dbReference>
<keyword evidence="1" id="KW-0812">Transmembrane</keyword>
<keyword evidence="1" id="KW-1133">Transmembrane helix</keyword>
<dbReference type="EMBL" id="JBHUGD010000004">
    <property type="protein sequence ID" value="MFD1949064.1"/>
    <property type="molecule type" value="Genomic_DNA"/>
</dbReference>
<protein>
    <submittedName>
        <fullName evidence="2">GlsB/YeaQ/YmgE family stress response membrane protein</fullName>
    </submittedName>
</protein>
<reference evidence="3" key="1">
    <citation type="journal article" date="2019" name="Int. J. Syst. Evol. Microbiol.">
        <title>The Global Catalogue of Microorganisms (GCM) 10K type strain sequencing project: providing services to taxonomists for standard genome sequencing and annotation.</title>
        <authorList>
            <consortium name="The Broad Institute Genomics Platform"/>
            <consortium name="The Broad Institute Genome Sequencing Center for Infectious Disease"/>
            <person name="Wu L."/>
            <person name="Ma J."/>
        </authorList>
    </citation>
    <scope>NUCLEOTIDE SEQUENCE [LARGE SCALE GENOMIC DNA]</scope>
    <source>
        <strain evidence="3">CGMCC 1.12477</strain>
    </source>
</reference>
<name>A0ABW4TQV1_9ACTN</name>
<keyword evidence="1" id="KW-0472">Membrane</keyword>
<dbReference type="Proteomes" id="UP001597351">
    <property type="component" value="Unassembled WGS sequence"/>
</dbReference>
<proteinExistence type="predicted"/>
<accession>A0ABW4TQV1</accession>
<evidence type="ECO:0000256" key="1">
    <source>
        <dbReference type="SAM" id="Phobius"/>
    </source>
</evidence>
<evidence type="ECO:0000313" key="2">
    <source>
        <dbReference type="EMBL" id="MFD1949064.1"/>
    </source>
</evidence>
<feature type="transmembrane region" description="Helical" evidence="1">
    <location>
        <begin position="45"/>
        <end position="64"/>
    </location>
</feature>
<feature type="transmembrane region" description="Helical" evidence="1">
    <location>
        <begin position="76"/>
        <end position="93"/>
    </location>
</feature>